<feature type="transmembrane region" description="Helical" evidence="1">
    <location>
        <begin position="14"/>
        <end position="34"/>
    </location>
</feature>
<dbReference type="RefSeq" id="YP_010772326.1">
    <property type="nucleotide sequence ID" value="NC_074641.1"/>
</dbReference>
<evidence type="ECO:0000256" key="1">
    <source>
        <dbReference type="SAM" id="Phobius"/>
    </source>
</evidence>
<dbReference type="KEGG" id="vg:80402035"/>
<keyword evidence="3" id="KW-1185">Reference proteome</keyword>
<accession>A0A7G9VYT6</accession>
<dbReference type="Proteomes" id="UP000516075">
    <property type="component" value="Segment"/>
</dbReference>
<protein>
    <submittedName>
        <fullName evidence="2">Uncharacterized protein</fullName>
    </submittedName>
</protein>
<organism evidence="2">
    <name type="scientific">Methanocaldococcus fervens tailed virus 1</name>
    <dbReference type="NCBI Taxonomy" id="2759191"/>
    <lineage>
        <taxon>Viruses</taxon>
        <taxon>Duplodnaviria</taxon>
        <taxon>Heunggongvirae</taxon>
        <taxon>Uroviricota</taxon>
        <taxon>Caudoviricetes</taxon>
        <taxon>Fervensviridae</taxon>
        <taxon>Deepoceanvirus</taxon>
        <taxon>Deepoceanvirus guaymasense</taxon>
    </lineage>
</organism>
<name>A0A7G9VYT6_9CAUD</name>
<reference evidence="2" key="1">
    <citation type="submission" date="2020-07" db="EMBL/GenBank/DDBJ databases">
        <title>The first head-tailed virus, MFTV1, produced by a hyperthermophilic deep-sea methanogen.</title>
        <authorList>
            <person name="Thiroux S."/>
            <person name="Dupont S."/>
            <person name="Nesbo C.L."/>
            <person name="Bienvenu N."/>
            <person name="Krupovic M."/>
            <person name="L'Haridon S."/>
            <person name="Marie D."/>
            <person name="Forterre P."/>
            <person name="Godfroy A."/>
            <person name="Geslin C."/>
        </authorList>
    </citation>
    <scope>NUCLEOTIDE SEQUENCE [LARGE SCALE GENOMIC DNA]</scope>
</reference>
<evidence type="ECO:0000313" key="2">
    <source>
        <dbReference type="EMBL" id="QNO11501.1"/>
    </source>
</evidence>
<proteinExistence type="predicted"/>
<keyword evidence="1" id="KW-0812">Transmembrane</keyword>
<evidence type="ECO:0000313" key="3">
    <source>
        <dbReference type="Proteomes" id="UP000516075"/>
    </source>
</evidence>
<keyword evidence="1" id="KW-1133">Transmembrane helix</keyword>
<feature type="transmembrane region" description="Helical" evidence="1">
    <location>
        <begin position="46"/>
        <end position="69"/>
    </location>
</feature>
<dbReference type="GeneID" id="80402035"/>
<keyword evidence="1" id="KW-0472">Membrane</keyword>
<dbReference type="EMBL" id="MT711370">
    <property type="protein sequence ID" value="QNO11501.1"/>
    <property type="molecule type" value="Genomic_DNA"/>
</dbReference>
<sequence>MIMDEKRKLLFDKIANAGIVFVGYEFLFMLYVILNTASGMMTLHMGVVLFIGDAIAILITIWLLCAILYDIYKKL</sequence>